<dbReference type="AlphaFoldDB" id="A0AAV9B9U8"/>
<name>A0AAV9B9U8_ACOGR</name>
<accession>A0AAV9B9U8</accession>
<proteinExistence type="predicted"/>
<reference evidence="1" key="1">
    <citation type="journal article" date="2023" name="Nat. Commun.">
        <title>Diploid and tetraploid genomes of Acorus and the evolution of monocots.</title>
        <authorList>
            <person name="Ma L."/>
            <person name="Liu K.W."/>
            <person name="Li Z."/>
            <person name="Hsiao Y.Y."/>
            <person name="Qi Y."/>
            <person name="Fu T."/>
            <person name="Tang G.D."/>
            <person name="Zhang D."/>
            <person name="Sun W.H."/>
            <person name="Liu D.K."/>
            <person name="Li Y."/>
            <person name="Chen G.Z."/>
            <person name="Liu X.D."/>
            <person name="Liao X.Y."/>
            <person name="Jiang Y.T."/>
            <person name="Yu X."/>
            <person name="Hao Y."/>
            <person name="Huang J."/>
            <person name="Zhao X.W."/>
            <person name="Ke S."/>
            <person name="Chen Y.Y."/>
            <person name="Wu W.L."/>
            <person name="Hsu J.L."/>
            <person name="Lin Y.F."/>
            <person name="Huang M.D."/>
            <person name="Li C.Y."/>
            <person name="Huang L."/>
            <person name="Wang Z.W."/>
            <person name="Zhao X."/>
            <person name="Zhong W.Y."/>
            <person name="Peng D.H."/>
            <person name="Ahmad S."/>
            <person name="Lan S."/>
            <person name="Zhang J.S."/>
            <person name="Tsai W.C."/>
            <person name="Van de Peer Y."/>
            <person name="Liu Z.J."/>
        </authorList>
    </citation>
    <scope>NUCLEOTIDE SEQUENCE</scope>
    <source>
        <strain evidence="1">SCP</strain>
    </source>
</reference>
<dbReference type="Proteomes" id="UP001179952">
    <property type="component" value="Unassembled WGS sequence"/>
</dbReference>
<gene>
    <name evidence="1" type="ORF">QJS04_geneDACA017310</name>
</gene>
<sequence>MEVERGRGRDKGMWGWGKGKDRARVFREKKSTTTKYHSRTISWIQKADQKIKYEIQDTLATPLVCSSMPPDGRRRIVQAVPVQLNSVDGRTTCTVDDLETS</sequence>
<keyword evidence="2" id="KW-1185">Reference proteome</keyword>
<protein>
    <submittedName>
        <fullName evidence="1">Uncharacterized protein</fullName>
    </submittedName>
</protein>
<evidence type="ECO:0000313" key="2">
    <source>
        <dbReference type="Proteomes" id="UP001179952"/>
    </source>
</evidence>
<comment type="caution">
    <text evidence="1">The sequence shown here is derived from an EMBL/GenBank/DDBJ whole genome shotgun (WGS) entry which is preliminary data.</text>
</comment>
<evidence type="ECO:0000313" key="1">
    <source>
        <dbReference type="EMBL" id="KAK1273168.1"/>
    </source>
</evidence>
<organism evidence="1 2">
    <name type="scientific">Acorus gramineus</name>
    <name type="common">Dwarf sweet flag</name>
    <dbReference type="NCBI Taxonomy" id="55184"/>
    <lineage>
        <taxon>Eukaryota</taxon>
        <taxon>Viridiplantae</taxon>
        <taxon>Streptophyta</taxon>
        <taxon>Embryophyta</taxon>
        <taxon>Tracheophyta</taxon>
        <taxon>Spermatophyta</taxon>
        <taxon>Magnoliopsida</taxon>
        <taxon>Liliopsida</taxon>
        <taxon>Acoraceae</taxon>
        <taxon>Acorus</taxon>
    </lineage>
</organism>
<dbReference type="EMBL" id="JAUJYN010000004">
    <property type="protein sequence ID" value="KAK1273168.1"/>
    <property type="molecule type" value="Genomic_DNA"/>
</dbReference>
<reference evidence="1" key="2">
    <citation type="submission" date="2023-06" db="EMBL/GenBank/DDBJ databases">
        <authorList>
            <person name="Ma L."/>
            <person name="Liu K.-W."/>
            <person name="Li Z."/>
            <person name="Hsiao Y.-Y."/>
            <person name="Qi Y."/>
            <person name="Fu T."/>
            <person name="Tang G."/>
            <person name="Zhang D."/>
            <person name="Sun W.-H."/>
            <person name="Liu D.-K."/>
            <person name="Li Y."/>
            <person name="Chen G.-Z."/>
            <person name="Liu X.-D."/>
            <person name="Liao X.-Y."/>
            <person name="Jiang Y.-T."/>
            <person name="Yu X."/>
            <person name="Hao Y."/>
            <person name="Huang J."/>
            <person name="Zhao X.-W."/>
            <person name="Ke S."/>
            <person name="Chen Y.-Y."/>
            <person name="Wu W.-L."/>
            <person name="Hsu J.-L."/>
            <person name="Lin Y.-F."/>
            <person name="Huang M.-D."/>
            <person name="Li C.-Y."/>
            <person name="Huang L."/>
            <person name="Wang Z.-W."/>
            <person name="Zhao X."/>
            <person name="Zhong W.-Y."/>
            <person name="Peng D.-H."/>
            <person name="Ahmad S."/>
            <person name="Lan S."/>
            <person name="Zhang J.-S."/>
            <person name="Tsai W.-C."/>
            <person name="Van De Peer Y."/>
            <person name="Liu Z.-J."/>
        </authorList>
    </citation>
    <scope>NUCLEOTIDE SEQUENCE</scope>
    <source>
        <strain evidence="1">SCP</strain>
        <tissue evidence="1">Leaves</tissue>
    </source>
</reference>